<keyword evidence="1" id="KW-0732">Signal</keyword>
<dbReference type="Pfam" id="PF00395">
    <property type="entry name" value="SLH"/>
    <property type="match status" value="1"/>
</dbReference>
<reference evidence="3 4" key="1">
    <citation type="journal article" date="2014" name="Int. J. Syst. Evol. Microbiol.">
        <title>Complete genome sequence of Corynebacterium casei LMG S-19264T (=DSM 44701T), isolated from a smear-ripened cheese.</title>
        <authorList>
            <consortium name="US DOE Joint Genome Institute (JGI-PGF)"/>
            <person name="Walter F."/>
            <person name="Albersmeier A."/>
            <person name="Kalinowski J."/>
            <person name="Ruckert C."/>
        </authorList>
    </citation>
    <scope>NUCLEOTIDE SEQUENCE [LARGE SCALE GENOMIC DNA]</scope>
    <source>
        <strain evidence="3 4">CGMCC 1.15286</strain>
    </source>
</reference>
<dbReference type="PANTHER" id="PTHR43308:SF5">
    <property type="entry name" value="S-LAYER PROTEIN _ PEPTIDOGLYCAN ENDO-BETA-N-ACETYLGLUCOSAMINIDASE"/>
    <property type="match status" value="1"/>
</dbReference>
<dbReference type="AlphaFoldDB" id="A0A917H4L8"/>
<comment type="caution">
    <text evidence="3">The sequence shown here is derived from an EMBL/GenBank/DDBJ whole genome shotgun (WGS) entry which is preliminary data.</text>
</comment>
<protein>
    <recommendedName>
        <fullName evidence="2">SLH domain-containing protein</fullName>
    </recommendedName>
</protein>
<dbReference type="EMBL" id="BMHY01000003">
    <property type="protein sequence ID" value="GGG67442.1"/>
    <property type="molecule type" value="Genomic_DNA"/>
</dbReference>
<organism evidence="3 4">
    <name type="scientific">Paenibacillus radicis</name>
    <name type="common">ex Gao et al. 2016</name>
    <dbReference type="NCBI Taxonomy" id="1737354"/>
    <lineage>
        <taxon>Bacteria</taxon>
        <taxon>Bacillati</taxon>
        <taxon>Bacillota</taxon>
        <taxon>Bacilli</taxon>
        <taxon>Bacillales</taxon>
        <taxon>Paenibacillaceae</taxon>
        <taxon>Paenibacillus</taxon>
    </lineage>
</organism>
<evidence type="ECO:0000256" key="1">
    <source>
        <dbReference type="SAM" id="SignalP"/>
    </source>
</evidence>
<dbReference type="Proteomes" id="UP000600247">
    <property type="component" value="Unassembled WGS sequence"/>
</dbReference>
<feature type="domain" description="SLH" evidence="2">
    <location>
        <begin position="26"/>
        <end position="89"/>
    </location>
</feature>
<gene>
    <name evidence="3" type="ORF">GCM10010918_22590</name>
</gene>
<feature type="chain" id="PRO_5039488267" description="SLH domain-containing protein" evidence="1">
    <location>
        <begin position="28"/>
        <end position="378"/>
    </location>
</feature>
<feature type="signal peptide" evidence="1">
    <location>
        <begin position="1"/>
        <end position="27"/>
    </location>
</feature>
<name>A0A917H4L8_9BACL</name>
<dbReference type="PANTHER" id="PTHR43308">
    <property type="entry name" value="OUTER MEMBRANE PROTEIN ALPHA-RELATED"/>
    <property type="match status" value="1"/>
</dbReference>
<dbReference type="PROSITE" id="PS51272">
    <property type="entry name" value="SLH"/>
    <property type="match status" value="1"/>
</dbReference>
<proteinExistence type="predicted"/>
<sequence length="378" mass="42247">MKFTRVVMSIILLVAVFFGASSTSAQSKTFKDVDASFWGYEAIQWGIEQNIVKGYDDDTFRPDRIVSEEEFIVLLVRAFGITVSPLENQRWSAPYYIVARQHNLPVLSTYIAPINRQNVAEIIVGTRGVNFMGNDAIAYMLNKGLSKGKSSATVEGYEGQGMLTRAEAVAFIKNVLDKTGSKTMGVRPQEKSPNFLLTQTEELQITNPKAIEALHQTIRYFNDGLKQTGLDSSYYAGFETLTFTENLYNGDSNSKVYNTSKSVKDSSSVKFVYSLTITTNAQSGEIDRVSVWVHDQERVKDIVLSTIYALMQDAEKSKQFYEKSQFSSSIDSELKASENKSISATEGPYKATYFLMKIREVSKGGPSTSVHTFEMKKV</sequence>
<dbReference type="InterPro" id="IPR001119">
    <property type="entry name" value="SLH_dom"/>
</dbReference>
<evidence type="ECO:0000313" key="3">
    <source>
        <dbReference type="EMBL" id="GGG67442.1"/>
    </source>
</evidence>
<accession>A0A917H4L8</accession>
<evidence type="ECO:0000313" key="4">
    <source>
        <dbReference type="Proteomes" id="UP000600247"/>
    </source>
</evidence>
<keyword evidence="4" id="KW-1185">Reference proteome</keyword>
<evidence type="ECO:0000259" key="2">
    <source>
        <dbReference type="PROSITE" id="PS51272"/>
    </source>
</evidence>
<dbReference type="InterPro" id="IPR051465">
    <property type="entry name" value="Cell_Envelope_Struct_Comp"/>
</dbReference>